<evidence type="ECO:0000313" key="5">
    <source>
        <dbReference type="EMBL" id="TCP24797.1"/>
    </source>
</evidence>
<evidence type="ECO:0000256" key="2">
    <source>
        <dbReference type="ARBA" id="ARBA00022729"/>
    </source>
</evidence>
<organism evidence="5 6">
    <name type="scientific">Tenacibaculum skagerrakense</name>
    <dbReference type="NCBI Taxonomy" id="186571"/>
    <lineage>
        <taxon>Bacteria</taxon>
        <taxon>Pseudomonadati</taxon>
        <taxon>Bacteroidota</taxon>
        <taxon>Flavobacteriia</taxon>
        <taxon>Flavobacteriales</taxon>
        <taxon>Flavobacteriaceae</taxon>
        <taxon>Tenacibaculum</taxon>
    </lineage>
</organism>
<feature type="domain" description="Imelysin-like" evidence="4">
    <location>
        <begin position="48"/>
        <end position="342"/>
    </location>
</feature>
<comment type="caution">
    <text evidence="5">The sequence shown here is derived from an EMBL/GenBank/DDBJ whole genome shotgun (WGS) entry which is preliminary data.</text>
</comment>
<keyword evidence="6" id="KW-1185">Reference proteome</keyword>
<feature type="signal peptide" evidence="3">
    <location>
        <begin position="1"/>
        <end position="20"/>
    </location>
</feature>
<comment type="subcellular location">
    <subcellularLocation>
        <location evidence="1">Cell envelope</location>
    </subcellularLocation>
</comment>
<dbReference type="OrthoDB" id="650514at2"/>
<dbReference type="PROSITE" id="PS51257">
    <property type="entry name" value="PROKAR_LIPOPROTEIN"/>
    <property type="match status" value="1"/>
</dbReference>
<dbReference type="EMBL" id="SLXM01000005">
    <property type="protein sequence ID" value="TCP24797.1"/>
    <property type="molecule type" value="Genomic_DNA"/>
</dbReference>
<dbReference type="Pfam" id="PF09375">
    <property type="entry name" value="Peptidase_M75"/>
    <property type="match status" value="1"/>
</dbReference>
<accession>A0A4R2NSH5</accession>
<dbReference type="GO" id="GO:0030313">
    <property type="term" value="C:cell envelope"/>
    <property type="evidence" value="ECO:0007669"/>
    <property type="project" value="UniProtKB-SubCell"/>
</dbReference>
<dbReference type="RefSeq" id="WP_132794843.1">
    <property type="nucleotide sequence ID" value="NZ_SLXM01000005.1"/>
</dbReference>
<dbReference type="AlphaFoldDB" id="A0A4R2NSH5"/>
<evidence type="ECO:0000259" key="4">
    <source>
        <dbReference type="Pfam" id="PF09375"/>
    </source>
</evidence>
<keyword evidence="2 3" id="KW-0732">Signal</keyword>
<evidence type="ECO:0000256" key="1">
    <source>
        <dbReference type="ARBA" id="ARBA00004196"/>
    </source>
</evidence>
<dbReference type="Gene3D" id="1.20.1420.20">
    <property type="entry name" value="M75 peptidase, HXXE motif"/>
    <property type="match status" value="1"/>
</dbReference>
<protein>
    <submittedName>
        <fullName evidence="5">Putative lipoprotein</fullName>
    </submittedName>
</protein>
<evidence type="ECO:0000313" key="6">
    <source>
        <dbReference type="Proteomes" id="UP000294564"/>
    </source>
</evidence>
<evidence type="ECO:0000256" key="3">
    <source>
        <dbReference type="SAM" id="SignalP"/>
    </source>
</evidence>
<reference evidence="5 6" key="1">
    <citation type="submission" date="2019-03" db="EMBL/GenBank/DDBJ databases">
        <title>Genomic Encyclopedia of Type Strains, Phase IV (KMG-IV): sequencing the most valuable type-strain genomes for metagenomic binning, comparative biology and taxonomic classification.</title>
        <authorList>
            <person name="Goeker M."/>
        </authorList>
    </citation>
    <scope>NUCLEOTIDE SEQUENCE [LARGE SCALE GENOMIC DNA]</scope>
    <source>
        <strain evidence="5 6">DSM 14836</strain>
    </source>
</reference>
<dbReference type="InterPro" id="IPR034984">
    <property type="entry name" value="Imelysin-like_IPPA"/>
</dbReference>
<dbReference type="Proteomes" id="UP000294564">
    <property type="component" value="Unassembled WGS sequence"/>
</dbReference>
<proteinExistence type="predicted"/>
<dbReference type="CDD" id="cd14659">
    <property type="entry name" value="Imelysin-like_IPPA"/>
    <property type="match status" value="1"/>
</dbReference>
<gene>
    <name evidence="5" type="ORF">EV195_105228</name>
</gene>
<feature type="chain" id="PRO_5020283078" evidence="3">
    <location>
        <begin position="21"/>
        <end position="367"/>
    </location>
</feature>
<sequence length="367" mass="40749">MIKRYIALLTVLIVAFSCSSSDNGPSGNTDNFDRSTLLANIADNMAKPVFADLKAKLEDLKAKFDSFNTTPNTLTFSEVKTSWYEAYKVWQYAAIFEIGKAEELQFVNHFNIYPVTVADVDNNIATGTYDLNSTNFHDAQGFPALDYLFFGVAATEADIVAKYTTDANAANYRKYVYDVIAKMTDIATQISDDWNGSYRNDFVSNSGNTATSALNKFVNDFIFNYEKRLRANKFGIPVGNFSTTPLPEKVEAFYAKQYSRDLALESLSAVNGVFSGRAYGGTTSGASFQTYLNSLDKFNLATSITNQFESARTQINSLSPNLYEQINTNNQQALMAYDELQKAVVLLKVDMLQAFNISVDFVDADGD</sequence>
<name>A0A4R2NSH5_9FLAO</name>
<keyword evidence="5" id="KW-0449">Lipoprotein</keyword>
<dbReference type="InterPro" id="IPR018976">
    <property type="entry name" value="Imelysin-like"/>
</dbReference>
<dbReference type="InterPro" id="IPR038352">
    <property type="entry name" value="Imelysin_sf"/>
</dbReference>